<evidence type="ECO:0000256" key="4">
    <source>
        <dbReference type="ARBA" id="ARBA00022603"/>
    </source>
</evidence>
<dbReference type="InterPro" id="IPR006560">
    <property type="entry name" value="AWS_dom"/>
</dbReference>
<dbReference type="InterPro" id="IPR001214">
    <property type="entry name" value="SET_dom"/>
</dbReference>
<dbReference type="SUPFAM" id="SSF57903">
    <property type="entry name" value="FYVE/PHD zinc finger"/>
    <property type="match status" value="1"/>
</dbReference>
<comment type="subcellular location">
    <subcellularLocation>
        <location evidence="2">Chromosome</location>
    </subcellularLocation>
    <subcellularLocation>
        <location evidence="1">Nucleus</location>
    </subcellularLocation>
</comment>
<protein>
    <recommendedName>
        <fullName evidence="12">SET domain-containing protein</fullName>
    </recommendedName>
</protein>
<keyword evidence="7" id="KW-0539">Nucleus</keyword>
<dbReference type="Pfam" id="PF00856">
    <property type="entry name" value="SET"/>
    <property type="match status" value="1"/>
</dbReference>
<name>W4ICY4_PLAFA</name>
<keyword evidence="5" id="KW-0808">Transferase</keyword>
<evidence type="ECO:0000313" key="10">
    <source>
        <dbReference type="EMBL" id="ETW41000.1"/>
    </source>
</evidence>
<evidence type="ECO:0000259" key="8">
    <source>
        <dbReference type="PROSITE" id="PS50280"/>
    </source>
</evidence>
<dbReference type="GO" id="GO:0032259">
    <property type="term" value="P:methylation"/>
    <property type="evidence" value="ECO:0007669"/>
    <property type="project" value="UniProtKB-KW"/>
</dbReference>
<proteinExistence type="predicted"/>
<evidence type="ECO:0000256" key="7">
    <source>
        <dbReference type="ARBA" id="ARBA00023242"/>
    </source>
</evidence>
<reference evidence="10 11" key="1">
    <citation type="submission" date="2013-02" db="EMBL/GenBank/DDBJ databases">
        <title>The Genome Annotation of Plasmodium falciparum NF135/5.C10.</title>
        <authorList>
            <consortium name="The Broad Institute Genome Sequencing Platform"/>
            <consortium name="The Broad Institute Genome Sequencing Center for Infectious Disease"/>
            <person name="Neafsey D."/>
            <person name="Hoffman S."/>
            <person name="Volkman S."/>
            <person name="Rosenthal P."/>
            <person name="Walker B."/>
            <person name="Young S.K."/>
            <person name="Zeng Q."/>
            <person name="Gargeya S."/>
            <person name="Fitzgerald M."/>
            <person name="Haas B."/>
            <person name="Abouelleil A."/>
            <person name="Allen A.W."/>
            <person name="Alvarado L."/>
            <person name="Arachchi H.M."/>
            <person name="Berlin A.M."/>
            <person name="Chapman S.B."/>
            <person name="Gainer-Dewar J."/>
            <person name="Goldberg J."/>
            <person name="Griggs A."/>
            <person name="Gujja S."/>
            <person name="Hansen M."/>
            <person name="Howarth C."/>
            <person name="Imamovic A."/>
            <person name="Ireland A."/>
            <person name="Larimer J."/>
            <person name="McCowan C."/>
            <person name="Murphy C."/>
            <person name="Pearson M."/>
            <person name="Poon T.W."/>
            <person name="Priest M."/>
            <person name="Roberts A."/>
            <person name="Saif S."/>
            <person name="Shea T."/>
            <person name="Sisk P."/>
            <person name="Sykes S."/>
            <person name="Wortman J."/>
            <person name="Nusbaum C."/>
            <person name="Birren B."/>
        </authorList>
    </citation>
    <scope>NUCLEOTIDE SEQUENCE [LARGE SCALE GENOMIC DNA]</scope>
    <source>
        <strain evidence="10 11">NF135/5.C10</strain>
    </source>
</reference>
<evidence type="ECO:0000256" key="2">
    <source>
        <dbReference type="ARBA" id="ARBA00004286"/>
    </source>
</evidence>
<dbReference type="EMBL" id="KI926064">
    <property type="protein sequence ID" value="ETW41000.1"/>
    <property type="molecule type" value="Genomic_DNA"/>
</dbReference>
<keyword evidence="4" id="KW-0489">Methyltransferase</keyword>
<feature type="domain" description="AWS" evidence="9">
    <location>
        <begin position="233"/>
        <end position="283"/>
    </location>
</feature>
<evidence type="ECO:0000256" key="3">
    <source>
        <dbReference type="ARBA" id="ARBA00022454"/>
    </source>
</evidence>
<organism evidence="10 11">
    <name type="scientific">Plasmodium falciparum NF135/5.C10</name>
    <dbReference type="NCBI Taxonomy" id="1036726"/>
    <lineage>
        <taxon>Eukaryota</taxon>
        <taxon>Sar</taxon>
        <taxon>Alveolata</taxon>
        <taxon>Apicomplexa</taxon>
        <taxon>Aconoidasida</taxon>
        <taxon>Haemosporida</taxon>
        <taxon>Plasmodiidae</taxon>
        <taxon>Plasmodium</taxon>
        <taxon>Plasmodium (Laverania)</taxon>
    </lineage>
</organism>
<keyword evidence="3" id="KW-0158">Chromosome</keyword>
<accession>W4ICY4</accession>
<dbReference type="GO" id="GO:0042054">
    <property type="term" value="F:histone methyltransferase activity"/>
    <property type="evidence" value="ECO:0007669"/>
    <property type="project" value="InterPro"/>
</dbReference>
<dbReference type="AlphaFoldDB" id="W4ICY4"/>
<keyword evidence="6" id="KW-0949">S-adenosyl-L-methionine</keyword>
<gene>
    <name evidence="10" type="ORF">PFNF135_04636</name>
</gene>
<dbReference type="PROSITE" id="PS51215">
    <property type="entry name" value="AWS"/>
    <property type="match status" value="1"/>
</dbReference>
<dbReference type="GO" id="GO:0005694">
    <property type="term" value="C:chromosome"/>
    <property type="evidence" value="ECO:0007669"/>
    <property type="project" value="UniProtKB-SubCell"/>
</dbReference>
<dbReference type="CDD" id="cd10531">
    <property type="entry name" value="SET_SETD2-like"/>
    <property type="match status" value="1"/>
</dbReference>
<evidence type="ECO:0008006" key="12">
    <source>
        <dbReference type="Google" id="ProtNLM"/>
    </source>
</evidence>
<evidence type="ECO:0000313" key="11">
    <source>
        <dbReference type="Proteomes" id="UP000019114"/>
    </source>
</evidence>
<dbReference type="InterPro" id="IPR011011">
    <property type="entry name" value="Znf_FYVE_PHD"/>
</dbReference>
<dbReference type="InterPro" id="IPR050777">
    <property type="entry name" value="SET2_Histone-Lys_MeTrsfase"/>
</dbReference>
<feature type="domain" description="SET" evidence="8">
    <location>
        <begin position="285"/>
        <end position="406"/>
    </location>
</feature>
<evidence type="ECO:0000259" key="9">
    <source>
        <dbReference type="PROSITE" id="PS51215"/>
    </source>
</evidence>
<evidence type="ECO:0000256" key="5">
    <source>
        <dbReference type="ARBA" id="ARBA00022679"/>
    </source>
</evidence>
<sequence length="555" mass="65812">MVYNFLANYDKKEKKYISKKEEDAIIKILSNDIVGIMKKELKISLYDFIMLKKKTISTNENHKDNDESVVYVEDGKHHCNDINKMKDNVNNDIIPNIKYNNNNYDDVINTKEKESIPDASYMKVTRNQSIMNNDIYNNNIQIIEKERIMNNNKKNYYDEEKKREEYNGLFSKGKKKSFKNNKMDLKTFFSLTNNGYKVDISILKKYSSFLKFEYISKNIYLNDKNKNLLACKSDDYKCLCQGECNLYTCYNSLSNIQCSKSRCNLPEKIQDRKCFNRPFRKSFVKDLEIKKTEKTGYGVFCKRDIKNGELICEYVGEVLGKREFEKRLEVYQEESKKTDMYNWYIIQINKDVYIDSGKKGSISRFINHSCSPNSVSQKWIVRGFYRIGIFALRDIPSGEEITYNYSYILHNIIGLEHDMWNLIDKGFADDEVCRKCKSCGNLTMCDKCFQSYHQLCGNMHSKMYKNNELVLCRFCQKYDYKIQWIKENHGSKMKTCIEIRSKAFYKLNRDIMTSLEESVKYTQNQSLDSIHAHNTKAFKSKKLKLRKFQYKYVKI</sequence>
<dbReference type="Gene3D" id="3.30.40.10">
    <property type="entry name" value="Zinc/RING finger domain, C3HC4 (zinc finger)"/>
    <property type="match status" value="1"/>
</dbReference>
<reference evidence="10 11" key="2">
    <citation type="submission" date="2013-02" db="EMBL/GenBank/DDBJ databases">
        <title>The Genome Sequence of Plasmodium falciparum NF135/5.C10.</title>
        <authorList>
            <consortium name="The Broad Institute Genome Sequencing Platform"/>
            <consortium name="The Broad Institute Genome Sequencing Center for Infectious Disease"/>
            <person name="Neafsey D."/>
            <person name="Cheeseman I."/>
            <person name="Volkman S."/>
            <person name="Adams J."/>
            <person name="Walker B."/>
            <person name="Young S.K."/>
            <person name="Zeng Q."/>
            <person name="Gargeya S."/>
            <person name="Fitzgerald M."/>
            <person name="Haas B."/>
            <person name="Abouelleil A."/>
            <person name="Alvarado L."/>
            <person name="Arachchi H.M."/>
            <person name="Berlin A.M."/>
            <person name="Chapman S.B."/>
            <person name="Dewar J."/>
            <person name="Goldberg J."/>
            <person name="Griggs A."/>
            <person name="Gujja S."/>
            <person name="Hansen M."/>
            <person name="Howarth C."/>
            <person name="Imamovic A."/>
            <person name="Larimer J."/>
            <person name="McCowan C."/>
            <person name="Murphy C."/>
            <person name="Neiman D."/>
            <person name="Pearson M."/>
            <person name="Priest M."/>
            <person name="Roberts A."/>
            <person name="Saif S."/>
            <person name="Shea T."/>
            <person name="Sisk P."/>
            <person name="Sykes S."/>
            <person name="Wortman J."/>
            <person name="Nusbaum C."/>
            <person name="Birren B."/>
        </authorList>
    </citation>
    <scope>NUCLEOTIDE SEQUENCE [LARGE SCALE GENOMIC DNA]</scope>
    <source>
        <strain evidence="10 11">NF135/5.C10</strain>
    </source>
</reference>
<dbReference type="InterPro" id="IPR013083">
    <property type="entry name" value="Znf_RING/FYVE/PHD"/>
</dbReference>
<dbReference type="InterPro" id="IPR046341">
    <property type="entry name" value="SET_dom_sf"/>
</dbReference>
<dbReference type="SMART" id="SM00317">
    <property type="entry name" value="SET"/>
    <property type="match status" value="1"/>
</dbReference>
<evidence type="ECO:0000256" key="1">
    <source>
        <dbReference type="ARBA" id="ARBA00004123"/>
    </source>
</evidence>
<dbReference type="Proteomes" id="UP000019114">
    <property type="component" value="Unassembled WGS sequence"/>
</dbReference>
<dbReference type="Gene3D" id="2.170.270.10">
    <property type="entry name" value="SET domain"/>
    <property type="match status" value="1"/>
</dbReference>
<dbReference type="PROSITE" id="PS50280">
    <property type="entry name" value="SET"/>
    <property type="match status" value="1"/>
</dbReference>
<dbReference type="GO" id="GO:0005634">
    <property type="term" value="C:nucleus"/>
    <property type="evidence" value="ECO:0007669"/>
    <property type="project" value="UniProtKB-SubCell"/>
</dbReference>
<dbReference type="SUPFAM" id="SSF82199">
    <property type="entry name" value="SET domain"/>
    <property type="match status" value="1"/>
</dbReference>
<evidence type="ECO:0000256" key="6">
    <source>
        <dbReference type="ARBA" id="ARBA00022691"/>
    </source>
</evidence>
<dbReference type="PANTHER" id="PTHR22884">
    <property type="entry name" value="SET DOMAIN PROTEINS"/>
    <property type="match status" value="1"/>
</dbReference>